<keyword evidence="2" id="KW-1185">Reference proteome</keyword>
<gene>
    <name evidence="1" type="ORF">EYR15_11085</name>
</gene>
<dbReference type="AlphaFoldDB" id="A0A4Q9GMH1"/>
<organism evidence="1 2">
    <name type="scientific">Hansschlegelia quercus</name>
    <dbReference type="NCBI Taxonomy" id="2528245"/>
    <lineage>
        <taxon>Bacteria</taxon>
        <taxon>Pseudomonadati</taxon>
        <taxon>Pseudomonadota</taxon>
        <taxon>Alphaproteobacteria</taxon>
        <taxon>Hyphomicrobiales</taxon>
        <taxon>Methylopilaceae</taxon>
        <taxon>Hansschlegelia</taxon>
    </lineage>
</organism>
<evidence type="ECO:0000313" key="2">
    <source>
        <dbReference type="Proteomes" id="UP000291613"/>
    </source>
</evidence>
<dbReference type="OrthoDB" id="5609383at2"/>
<comment type="caution">
    <text evidence="1">The sequence shown here is derived from an EMBL/GenBank/DDBJ whole genome shotgun (WGS) entry which is preliminary data.</text>
</comment>
<sequence>MASRSWIDVDEKLSPALWLASREAGRDVGADDPAAASLRTLLHEADIRFTEGPRMVANRAVQVETMLAERGVKESPRNVIEALVSIADVGERAGFGETCQHYVIARAASPDQATALAGLRRQPLPASAAGESEK</sequence>
<proteinExistence type="predicted"/>
<protein>
    <submittedName>
        <fullName evidence="1">Uncharacterized protein</fullName>
    </submittedName>
</protein>
<name>A0A4Q9GMH1_9HYPH</name>
<accession>A0A4Q9GMH1</accession>
<dbReference type="RefSeq" id="WP_131003618.1">
    <property type="nucleotide sequence ID" value="NZ_JBHSZR010000013.1"/>
</dbReference>
<evidence type="ECO:0000313" key="1">
    <source>
        <dbReference type="EMBL" id="TBN52383.1"/>
    </source>
</evidence>
<dbReference type="Proteomes" id="UP000291613">
    <property type="component" value="Unassembled WGS sequence"/>
</dbReference>
<reference evidence="1 2" key="1">
    <citation type="submission" date="2019-02" db="EMBL/GenBank/DDBJ databases">
        <title>Hansschlegelia quercus sp. nov., a novel methylotrophic bacterium from buds of oak (Quercus robur L.).</title>
        <authorList>
            <person name="Agafonova N.V."/>
            <person name="Kaparullina E.N."/>
            <person name="Grouzdev D.S."/>
            <person name="Doronina N.V."/>
        </authorList>
    </citation>
    <scope>NUCLEOTIDE SEQUENCE [LARGE SCALE GENOMIC DNA]</scope>
    <source>
        <strain evidence="1 2">Dub</strain>
    </source>
</reference>
<dbReference type="EMBL" id="SIUB01000005">
    <property type="protein sequence ID" value="TBN52383.1"/>
    <property type="molecule type" value="Genomic_DNA"/>
</dbReference>